<proteinExistence type="predicted"/>
<evidence type="ECO:0000313" key="2">
    <source>
        <dbReference type="Proteomes" id="UP000265120"/>
    </source>
</evidence>
<keyword evidence="2" id="KW-1185">Reference proteome</keyword>
<sequence>RIHGSSGAQTQDSLRSAFQINGLPSTCNRPSSFPFNRPTASFIYLFFKFQQIVVC</sequence>
<name>A0A3P8VI98_CYNSE</name>
<organism evidence="1 2">
    <name type="scientific">Cynoglossus semilaevis</name>
    <name type="common">Tongue sole</name>
    <dbReference type="NCBI Taxonomy" id="244447"/>
    <lineage>
        <taxon>Eukaryota</taxon>
        <taxon>Metazoa</taxon>
        <taxon>Chordata</taxon>
        <taxon>Craniata</taxon>
        <taxon>Vertebrata</taxon>
        <taxon>Euteleostomi</taxon>
        <taxon>Actinopterygii</taxon>
        <taxon>Neopterygii</taxon>
        <taxon>Teleostei</taxon>
        <taxon>Neoteleostei</taxon>
        <taxon>Acanthomorphata</taxon>
        <taxon>Carangaria</taxon>
        <taxon>Pleuronectiformes</taxon>
        <taxon>Pleuronectoidei</taxon>
        <taxon>Cynoglossidae</taxon>
        <taxon>Cynoglossinae</taxon>
        <taxon>Cynoglossus</taxon>
    </lineage>
</organism>
<reference evidence="1" key="1">
    <citation type="submission" date="2025-08" db="UniProtKB">
        <authorList>
            <consortium name="Ensembl"/>
        </authorList>
    </citation>
    <scope>IDENTIFICATION</scope>
</reference>
<evidence type="ECO:0000313" key="1">
    <source>
        <dbReference type="Ensembl" id="ENSCSEP00000012190.1"/>
    </source>
</evidence>
<dbReference type="InParanoid" id="A0A3P8VI98"/>
<dbReference type="Proteomes" id="UP000265120">
    <property type="component" value="Unassembled WGS sequence"/>
</dbReference>
<accession>A0A3P8VI98</accession>
<reference evidence="1" key="2">
    <citation type="submission" date="2025-09" db="UniProtKB">
        <authorList>
            <consortium name="Ensembl"/>
        </authorList>
    </citation>
    <scope>IDENTIFICATION</scope>
</reference>
<dbReference type="GeneTree" id="ENSGT00940000180779"/>
<protein>
    <submittedName>
        <fullName evidence="1">Uncharacterized protein</fullName>
    </submittedName>
</protein>
<dbReference type="AlphaFoldDB" id="A0A3P8VI98"/>
<dbReference type="Ensembl" id="ENSCSET00000012334.1">
    <property type="protein sequence ID" value="ENSCSEP00000012190.1"/>
    <property type="gene ID" value="ENSCSEG00000007860.1"/>
</dbReference>